<reference evidence="2" key="1">
    <citation type="submission" date="2019-12" db="EMBL/GenBank/DDBJ databases">
        <title>Genome sequencing and annotation of Brassica cretica.</title>
        <authorList>
            <person name="Studholme D.J."/>
            <person name="Sarris P.F."/>
        </authorList>
    </citation>
    <scope>NUCLEOTIDE SEQUENCE</scope>
    <source>
        <strain evidence="2">PFS-102/07</strain>
        <tissue evidence="2">Leaf</tissue>
    </source>
</reference>
<sequence>MPSWCKEQKYCSIHQRYKGHWQGRERSSPTSGNLHVSEGSTPKSSGSKRTSSTNSGFLGDEAHKPPCFRRINSRTSGPQEDISVINGFREDTSNMTKWKDLRPAKSTRNCRTTRPTKVLLSRSCPIDLEAKQRFTSGCNIYRSSRVRALIPRNLQEKSKVQQDQNMKPLRALDSGEESLGTTSSYMMYVDTSG</sequence>
<evidence type="ECO:0000313" key="4">
    <source>
        <dbReference type="Proteomes" id="UP000266723"/>
    </source>
</evidence>
<organism evidence="2">
    <name type="scientific">Brassica cretica</name>
    <name type="common">Mustard</name>
    <dbReference type="NCBI Taxonomy" id="69181"/>
    <lineage>
        <taxon>Eukaryota</taxon>
        <taxon>Viridiplantae</taxon>
        <taxon>Streptophyta</taxon>
        <taxon>Embryophyta</taxon>
        <taxon>Tracheophyta</taxon>
        <taxon>Spermatophyta</taxon>
        <taxon>Magnoliopsida</taxon>
        <taxon>eudicotyledons</taxon>
        <taxon>Gunneridae</taxon>
        <taxon>Pentapetalae</taxon>
        <taxon>rosids</taxon>
        <taxon>malvids</taxon>
        <taxon>Brassicales</taxon>
        <taxon>Brassicaceae</taxon>
        <taxon>Brassiceae</taxon>
        <taxon>Brassica</taxon>
    </lineage>
</organism>
<feature type="compositionally biased region" description="Low complexity" evidence="1">
    <location>
        <begin position="39"/>
        <end position="56"/>
    </location>
</feature>
<dbReference type="EMBL" id="QGKY02000089">
    <property type="protein sequence ID" value="KAF2614309.1"/>
    <property type="molecule type" value="Genomic_DNA"/>
</dbReference>
<keyword evidence="4" id="KW-1185">Reference proteome</keyword>
<protein>
    <submittedName>
        <fullName evidence="2">Uncharacterized protein</fullName>
    </submittedName>
</protein>
<evidence type="ECO:0000313" key="2">
    <source>
        <dbReference type="EMBL" id="KAF2614309.1"/>
    </source>
</evidence>
<accession>A0A8S9M8Y5</accession>
<reference evidence="3 4" key="3">
    <citation type="journal article" date="2020" name="BMC Genomics">
        <title>Intraspecific diversification of the crop wild relative Brassica cretica Lam. using demographic model selection.</title>
        <authorList>
            <person name="Kioukis A."/>
            <person name="Michalopoulou V.A."/>
            <person name="Briers L."/>
            <person name="Pirintsos S."/>
            <person name="Studholme D.J."/>
            <person name="Pavlidis P."/>
            <person name="Sarris P.F."/>
        </authorList>
    </citation>
    <scope>NUCLEOTIDE SEQUENCE [LARGE SCALE GENOMIC DNA]</scope>
    <source>
        <strain evidence="4">cv. PFS-1207/04</strain>
        <strain evidence="3">PFS-1207/04</strain>
    </source>
</reference>
<proteinExistence type="predicted"/>
<dbReference type="AlphaFoldDB" id="A0A8S9M8Y5"/>
<gene>
    <name evidence="3" type="ORF">DY000_02006593</name>
    <name evidence="2" type="ORF">F2Q70_00011376</name>
</gene>
<comment type="caution">
    <text evidence="2">The sequence shown here is derived from an EMBL/GenBank/DDBJ whole genome shotgun (WGS) entry which is preliminary data.</text>
</comment>
<feature type="region of interest" description="Disordered" evidence="1">
    <location>
        <begin position="17"/>
        <end position="81"/>
    </location>
</feature>
<evidence type="ECO:0000256" key="1">
    <source>
        <dbReference type="SAM" id="MobiDB-lite"/>
    </source>
</evidence>
<dbReference type="EMBL" id="QGKV02000832">
    <property type="protein sequence ID" value="KAF3548927.1"/>
    <property type="molecule type" value="Genomic_DNA"/>
</dbReference>
<reference evidence="3" key="2">
    <citation type="submission" date="2019-12" db="EMBL/GenBank/DDBJ databases">
        <authorList>
            <person name="Studholme D.J."/>
            <person name="Sarris P."/>
        </authorList>
    </citation>
    <scope>NUCLEOTIDE SEQUENCE</scope>
    <source>
        <strain evidence="3">PFS-1207/04</strain>
        <tissue evidence="3">Leaf</tissue>
    </source>
</reference>
<dbReference type="Proteomes" id="UP000266723">
    <property type="component" value="Unassembled WGS sequence"/>
</dbReference>
<evidence type="ECO:0000313" key="3">
    <source>
        <dbReference type="EMBL" id="KAF3548927.1"/>
    </source>
</evidence>
<name>A0A8S9M8Y5_BRACR</name>